<evidence type="ECO:0000259" key="9">
    <source>
        <dbReference type="PROSITE" id="PS51405"/>
    </source>
</evidence>
<evidence type="ECO:0000256" key="7">
    <source>
        <dbReference type="ARBA" id="ARBA00025795"/>
    </source>
</evidence>
<evidence type="ECO:0000256" key="1">
    <source>
        <dbReference type="ARBA" id="ARBA00001970"/>
    </source>
</evidence>
<evidence type="ECO:0000256" key="5">
    <source>
        <dbReference type="ARBA" id="ARBA00023002"/>
    </source>
</evidence>
<keyword evidence="4" id="KW-0479">Metal-binding</keyword>
<dbReference type="EMBL" id="DF977545">
    <property type="protein sequence ID" value="GAP93055.1"/>
    <property type="molecule type" value="Genomic_DNA"/>
</dbReference>
<keyword evidence="6" id="KW-0408">Iron</keyword>
<evidence type="ECO:0000256" key="3">
    <source>
        <dbReference type="ARBA" id="ARBA00022617"/>
    </source>
</evidence>
<feature type="domain" description="Heme haloperoxidase family profile" evidence="9">
    <location>
        <begin position="65"/>
        <end position="278"/>
    </location>
</feature>
<organism evidence="10">
    <name type="scientific">Rosellinia necatrix</name>
    <name type="common">White root-rot fungus</name>
    <dbReference type="NCBI Taxonomy" id="77044"/>
    <lineage>
        <taxon>Eukaryota</taxon>
        <taxon>Fungi</taxon>
        <taxon>Dikarya</taxon>
        <taxon>Ascomycota</taxon>
        <taxon>Pezizomycotina</taxon>
        <taxon>Sordariomycetes</taxon>
        <taxon>Xylariomycetidae</taxon>
        <taxon>Xylariales</taxon>
        <taxon>Xylariaceae</taxon>
        <taxon>Rosellinia</taxon>
    </lineage>
</organism>
<dbReference type="GO" id="GO:0140825">
    <property type="term" value="F:lactoperoxidase activity"/>
    <property type="evidence" value="ECO:0007669"/>
    <property type="project" value="UniProtKB-EC"/>
</dbReference>
<dbReference type="SUPFAM" id="SSF47571">
    <property type="entry name" value="Cloroperoxidase"/>
    <property type="match status" value="1"/>
</dbReference>
<evidence type="ECO:0000256" key="8">
    <source>
        <dbReference type="SAM" id="SignalP"/>
    </source>
</evidence>
<dbReference type="PANTHER" id="PTHR33577">
    <property type="entry name" value="STERIGMATOCYSTIN BIOSYNTHESIS PEROXIDASE STCC-RELATED"/>
    <property type="match status" value="1"/>
</dbReference>
<dbReference type="InterPro" id="IPR000028">
    <property type="entry name" value="Chloroperoxidase"/>
</dbReference>
<gene>
    <name evidence="10" type="ORF">SAMD00023353_10000060</name>
</gene>
<dbReference type="AlphaFoldDB" id="A0A1W2TWJ7"/>
<keyword evidence="11" id="KW-1185">Reference proteome</keyword>
<evidence type="ECO:0000256" key="6">
    <source>
        <dbReference type="ARBA" id="ARBA00023004"/>
    </source>
</evidence>
<comment type="similarity">
    <text evidence="7">Belongs to the chloroperoxidase family.</text>
</comment>
<evidence type="ECO:0000313" key="11">
    <source>
        <dbReference type="Proteomes" id="UP000054516"/>
    </source>
</evidence>
<dbReference type="OMA" id="YLDDDWP"/>
<evidence type="ECO:0000256" key="4">
    <source>
        <dbReference type="ARBA" id="ARBA00022723"/>
    </source>
</evidence>
<dbReference type="PANTHER" id="PTHR33577:SF16">
    <property type="entry name" value="HEME HALOPEROXIDASE FAMILY PROFILE DOMAIN-CONTAINING PROTEIN"/>
    <property type="match status" value="1"/>
</dbReference>
<name>A0A1W2TWJ7_ROSNE</name>
<dbReference type="Proteomes" id="UP000054516">
    <property type="component" value="Unassembled WGS sequence"/>
</dbReference>
<dbReference type="EC" id="1.11.1.7" evidence="10"/>
<evidence type="ECO:0000313" key="10">
    <source>
        <dbReference type="EMBL" id="GAP93055.1"/>
    </source>
</evidence>
<protein>
    <submittedName>
        <fullName evidence="10">Putative toxin biosynthesis</fullName>
        <ecNumber evidence="10">1.11.1.7</ecNumber>
    </submittedName>
</protein>
<dbReference type="STRING" id="77044.A0A1W2TWJ7"/>
<dbReference type="InterPro" id="IPR036851">
    <property type="entry name" value="Chloroperoxidase-like_sf"/>
</dbReference>
<proteinExistence type="inferred from homology"/>
<keyword evidence="5 10" id="KW-0560">Oxidoreductase</keyword>
<dbReference type="PROSITE" id="PS51405">
    <property type="entry name" value="HEME_HALOPEROXIDASE"/>
    <property type="match status" value="1"/>
</dbReference>
<dbReference type="Gene3D" id="1.10.489.10">
    <property type="entry name" value="Chloroperoxidase-like"/>
    <property type="match status" value="1"/>
</dbReference>
<feature type="chain" id="PRO_5010695274" evidence="8">
    <location>
        <begin position="17"/>
        <end position="330"/>
    </location>
</feature>
<accession>A0A1W2TWJ7</accession>
<evidence type="ECO:0000256" key="2">
    <source>
        <dbReference type="ARBA" id="ARBA00022559"/>
    </source>
</evidence>
<keyword evidence="2 10" id="KW-0575">Peroxidase</keyword>
<keyword evidence="3" id="KW-0349">Heme</keyword>
<dbReference type="Pfam" id="PF01328">
    <property type="entry name" value="Peroxidase_2"/>
    <property type="match status" value="1"/>
</dbReference>
<feature type="signal peptide" evidence="8">
    <location>
        <begin position="1"/>
        <end position="16"/>
    </location>
</feature>
<reference evidence="10" key="1">
    <citation type="submission" date="2016-03" db="EMBL/GenBank/DDBJ databases">
        <title>Draft genome sequence of Rosellinia necatrix.</title>
        <authorList>
            <person name="Kanematsu S."/>
        </authorList>
    </citation>
    <scope>NUCLEOTIDE SEQUENCE [LARGE SCALE GENOMIC DNA]</scope>
    <source>
        <strain evidence="10">W97</strain>
    </source>
</reference>
<dbReference type="GO" id="GO:0046872">
    <property type="term" value="F:metal ion binding"/>
    <property type="evidence" value="ECO:0007669"/>
    <property type="project" value="UniProtKB-KW"/>
</dbReference>
<comment type="cofactor">
    <cofactor evidence="1">
        <name>heme b</name>
        <dbReference type="ChEBI" id="CHEBI:60344"/>
    </cofactor>
</comment>
<sequence>MHPSVLLLFLASAAQALLPPALLEKTEPPLGTRGQKAIGHNDLFYPNPDHPIPYKIPFAWDERQHYHEKQTNGSGKGYFRRSSCPAINTLANRGYIDRSGRNISYEEISQAARVVWNFGDDNTMVVLEPTKKHYPGLDRIDLDMLAGDAVQYDINCPAAPTRNDRRLGDNVNINMTLFEQLLSVSKDGVTLSFEDAAEHHHRRHNDSKANNPEFRFGNQMAICSLAQYGNMFGVLGRAGKHGLNTLYIEDVKKFYLDDDWPVGYARREMPYYSPEANSYIDRMAHHIGYRIQRPYPPGDGDLGVDVEPETAKFQLSETCKGDKGVEVSEL</sequence>
<dbReference type="OrthoDB" id="407298at2759"/>
<keyword evidence="8" id="KW-0732">Signal</keyword>